<comment type="caution">
    <text evidence="2">The sequence shown here is derived from an EMBL/GenBank/DDBJ whole genome shotgun (WGS) entry which is preliminary data.</text>
</comment>
<sequence length="207" mass="23322">MAIKINLLVSHHERINFLSVRSKLRTTILVLLIVMSLAGGSLYIYWYRLTNRLEDMSNTLVATKLKIDAHRGVEQEKSLISLKVTELKQIARERFDYVTAIDDVQKLFGYSLEFDTISIIPDGTVTVKAQKKQELKLPDEQVFITNIKKIELVLRVASAEELEEVIDNLRVFHGAGLSGATVVSTSRLTEGGYEVNLLIHIVPDDKG</sequence>
<protein>
    <submittedName>
        <fullName evidence="2">Uncharacterized protein</fullName>
    </submittedName>
</protein>
<evidence type="ECO:0000313" key="2">
    <source>
        <dbReference type="EMBL" id="OGK55691.1"/>
    </source>
</evidence>
<name>A0A1F7JJB4_9BACT</name>
<evidence type="ECO:0000256" key="1">
    <source>
        <dbReference type="SAM" id="Phobius"/>
    </source>
</evidence>
<dbReference type="Proteomes" id="UP000178486">
    <property type="component" value="Unassembled WGS sequence"/>
</dbReference>
<keyword evidence="1" id="KW-1133">Transmembrane helix</keyword>
<dbReference type="AlphaFoldDB" id="A0A1F7JJB4"/>
<gene>
    <name evidence="2" type="ORF">A3B56_00850</name>
</gene>
<proteinExistence type="predicted"/>
<organism evidence="2 3">
    <name type="scientific">Candidatus Roizmanbacteria bacterium RIFCSPLOWO2_01_FULL_45_11</name>
    <dbReference type="NCBI Taxonomy" id="1802070"/>
    <lineage>
        <taxon>Bacteria</taxon>
        <taxon>Candidatus Roizmaniibacteriota</taxon>
    </lineage>
</organism>
<keyword evidence="1" id="KW-0472">Membrane</keyword>
<dbReference type="EMBL" id="MGAU01000002">
    <property type="protein sequence ID" value="OGK55691.1"/>
    <property type="molecule type" value="Genomic_DNA"/>
</dbReference>
<reference evidence="2 3" key="1">
    <citation type="journal article" date="2016" name="Nat. Commun.">
        <title>Thousands of microbial genomes shed light on interconnected biogeochemical processes in an aquifer system.</title>
        <authorList>
            <person name="Anantharaman K."/>
            <person name="Brown C.T."/>
            <person name="Hug L.A."/>
            <person name="Sharon I."/>
            <person name="Castelle C.J."/>
            <person name="Probst A.J."/>
            <person name="Thomas B.C."/>
            <person name="Singh A."/>
            <person name="Wilkins M.J."/>
            <person name="Karaoz U."/>
            <person name="Brodie E.L."/>
            <person name="Williams K.H."/>
            <person name="Hubbard S.S."/>
            <person name="Banfield J.F."/>
        </authorList>
    </citation>
    <scope>NUCLEOTIDE SEQUENCE [LARGE SCALE GENOMIC DNA]</scope>
</reference>
<evidence type="ECO:0000313" key="3">
    <source>
        <dbReference type="Proteomes" id="UP000178486"/>
    </source>
</evidence>
<keyword evidence="1" id="KW-0812">Transmembrane</keyword>
<feature type="transmembrane region" description="Helical" evidence="1">
    <location>
        <begin position="28"/>
        <end position="47"/>
    </location>
</feature>
<accession>A0A1F7JJB4</accession>